<dbReference type="AlphaFoldDB" id="A0A4Q9DTI6"/>
<proteinExistence type="predicted"/>
<reference evidence="2 3" key="1">
    <citation type="submission" date="2019-02" db="EMBL/GenBank/DDBJ databases">
        <title>Paenibacillus sp. nov., isolated from surface-sterilized tissue of Thalictrum simplex L.</title>
        <authorList>
            <person name="Tuo L."/>
        </authorList>
    </citation>
    <scope>NUCLEOTIDE SEQUENCE [LARGE SCALE GENOMIC DNA]</scope>
    <source>
        <strain evidence="2 3">N2SHLJ1</strain>
    </source>
</reference>
<dbReference type="Proteomes" id="UP000293142">
    <property type="component" value="Unassembled WGS sequence"/>
</dbReference>
<name>A0A4Q9DTI6_9BACL</name>
<evidence type="ECO:0000313" key="2">
    <source>
        <dbReference type="EMBL" id="TBL80246.1"/>
    </source>
</evidence>
<organism evidence="2 3">
    <name type="scientific">Paenibacillus thalictri</name>
    <dbReference type="NCBI Taxonomy" id="2527873"/>
    <lineage>
        <taxon>Bacteria</taxon>
        <taxon>Bacillati</taxon>
        <taxon>Bacillota</taxon>
        <taxon>Bacilli</taxon>
        <taxon>Bacillales</taxon>
        <taxon>Paenibacillaceae</taxon>
        <taxon>Paenibacillus</taxon>
    </lineage>
</organism>
<keyword evidence="3" id="KW-1185">Reference proteome</keyword>
<protein>
    <submittedName>
        <fullName evidence="2">Pilus assembly protein</fullName>
    </submittedName>
</protein>
<evidence type="ECO:0000313" key="3">
    <source>
        <dbReference type="Proteomes" id="UP000293142"/>
    </source>
</evidence>
<keyword evidence="1" id="KW-1133">Transmembrane helix</keyword>
<evidence type="ECO:0000256" key="1">
    <source>
        <dbReference type="SAM" id="Phobius"/>
    </source>
</evidence>
<sequence>MQNKSGFLRYGFAIKRTMKNLFRKETGTFSIEATLTFPLIVLLTFSVVFACLFFYQKVTVYHTASVAVQRAAFVWDNSAKDPVTGQFDVQHNDGLYWRLFQDDALDIFKLMFGVKKAEVTLPASSNAGSTGVAAKKLLTVSGGMAPSVTGQLIYTNRLLLRTVEAHLSQPFRAPAQVQGWLHLHRVTAEEAAYVVEPVELIRTVDLIRTFIQEVKGLISPKAAAELLQEPGKLEQQAPVFSSHEQAAAYLRKLVTGTEQKIIIAAAPERVRLVDALDANGIAHQAYYSFTEKQLLEEQLVKDVDMLKQGKVQGVVWHFFKQKSKDKVLISDSLRSELLKKGISVVIHE</sequence>
<keyword evidence="1" id="KW-0472">Membrane</keyword>
<comment type="caution">
    <text evidence="2">The sequence shown here is derived from an EMBL/GenBank/DDBJ whole genome shotgun (WGS) entry which is preliminary data.</text>
</comment>
<feature type="transmembrane region" description="Helical" evidence="1">
    <location>
        <begin position="33"/>
        <end position="55"/>
    </location>
</feature>
<keyword evidence="1" id="KW-0812">Transmembrane</keyword>
<dbReference type="EMBL" id="SIRE01000005">
    <property type="protein sequence ID" value="TBL80246.1"/>
    <property type="molecule type" value="Genomic_DNA"/>
</dbReference>
<accession>A0A4Q9DTI6</accession>
<dbReference type="OrthoDB" id="2703555at2"/>
<gene>
    <name evidence="2" type="ORF">EYB31_07455</name>
</gene>